<dbReference type="PANTHER" id="PTHR15615">
    <property type="match status" value="1"/>
</dbReference>
<dbReference type="RefSeq" id="XP_033460400.1">
    <property type="nucleotide sequence ID" value="XM_033606396.1"/>
</dbReference>
<reference evidence="3" key="2">
    <citation type="submission" date="2020-04" db="EMBL/GenBank/DDBJ databases">
        <authorList>
            <consortium name="NCBI Genome Project"/>
        </authorList>
    </citation>
    <scope>NUCLEOTIDE SEQUENCE</scope>
    <source>
        <strain evidence="3">CBS 342.82</strain>
    </source>
</reference>
<evidence type="ECO:0008006" key="4">
    <source>
        <dbReference type="Google" id="ProtNLM"/>
    </source>
</evidence>
<feature type="region of interest" description="Disordered" evidence="1">
    <location>
        <begin position="476"/>
        <end position="503"/>
    </location>
</feature>
<evidence type="ECO:0000313" key="3">
    <source>
        <dbReference type="RefSeq" id="XP_033460400.1"/>
    </source>
</evidence>
<feature type="compositionally biased region" description="Basic residues" evidence="1">
    <location>
        <begin position="596"/>
        <end position="606"/>
    </location>
</feature>
<feature type="region of interest" description="Disordered" evidence="1">
    <location>
        <begin position="577"/>
        <end position="614"/>
    </location>
</feature>
<protein>
    <recommendedName>
        <fullName evidence="4">Cyclin</fullName>
    </recommendedName>
</protein>
<dbReference type="Proteomes" id="UP000504637">
    <property type="component" value="Unplaced"/>
</dbReference>
<dbReference type="AlphaFoldDB" id="A0A6J3M756"/>
<accession>A0A6J3M756</accession>
<reference evidence="3" key="3">
    <citation type="submission" date="2025-08" db="UniProtKB">
        <authorList>
            <consortium name="RefSeq"/>
        </authorList>
    </citation>
    <scope>IDENTIFICATION</scope>
    <source>
        <strain evidence="3">CBS 342.82</strain>
    </source>
</reference>
<dbReference type="GO" id="GO:0005634">
    <property type="term" value="C:nucleus"/>
    <property type="evidence" value="ECO:0007669"/>
    <property type="project" value="TreeGrafter"/>
</dbReference>
<evidence type="ECO:0000313" key="2">
    <source>
        <dbReference type="Proteomes" id="UP000504637"/>
    </source>
</evidence>
<evidence type="ECO:0000256" key="1">
    <source>
        <dbReference type="SAM" id="MobiDB-lite"/>
    </source>
</evidence>
<dbReference type="GO" id="GO:0000307">
    <property type="term" value="C:cyclin-dependent protein kinase holoenzyme complex"/>
    <property type="evidence" value="ECO:0007669"/>
    <property type="project" value="TreeGrafter"/>
</dbReference>
<gene>
    <name evidence="3" type="ORF">K489DRAFT_388189</name>
</gene>
<dbReference type="GO" id="GO:0019901">
    <property type="term" value="F:protein kinase binding"/>
    <property type="evidence" value="ECO:0007669"/>
    <property type="project" value="InterPro"/>
</dbReference>
<dbReference type="GO" id="GO:0016538">
    <property type="term" value="F:cyclin-dependent protein serine/threonine kinase regulator activity"/>
    <property type="evidence" value="ECO:0007669"/>
    <property type="project" value="TreeGrafter"/>
</dbReference>
<dbReference type="Gene3D" id="1.10.472.10">
    <property type="entry name" value="Cyclin-like"/>
    <property type="match status" value="1"/>
</dbReference>
<dbReference type="GeneID" id="54364196"/>
<sequence>MSLELSDQGSIGTGLVHEPYEAYEHSISSSARSSQSSTFSDASAHSSVATSISDDFRSSQEDLREQDRICAQPHLQYQSQIGQVKYGELNAAVAAHLGQAGAHAPPTYADVTSLPATQRQHPRRCSVSKDRRPPLLVRQRDRKIDFVDNLVDSATQMVEVIWPLSALACQAEGGNGRGVLPLRTYIEETLRRSRTSYSTLQVALYYLILIMPSVPAADFTMEQNSLCLENRALMCGRRMFLAALILASKYLQDRNYSAKAWKKMSGLSVTEINTNERTFLERVNWRLHVPASTFEKWQELVLRYTPRPQTPDAHLSSRTMTWKQVVPLLTPELDNVPMPKEAPKPLAQPGSSFFGISTPVATPTPVKNASDIFDFCTTSQESTPTPSTVLPRFLEPKTDVLPPTPALVRSRCLPTPQMTPNTCVSNTPAASVCSSRRPSMSSAMTQMRSASFTRCAVDAFSNADLRHHLSRRSSLLSTASLNSSPESMVTDRSRASRSSSISSMSAFSTSSMMTAPRPCLARQATCRNVKLPLPASLREHNEEGTANKPIIIDDDVEMTASPDFADFSVSEKVLHAPHRHSKHATHIRPAAAVERSRKRGRVHGGHGRSDMEDEITSQLQDYHAEKMEIDEHSIMRHATSFRLLRAMMT</sequence>
<dbReference type="CDD" id="cd20557">
    <property type="entry name" value="CYCLIN_ScPCL1-like"/>
    <property type="match status" value="1"/>
</dbReference>
<dbReference type="OrthoDB" id="286814at2759"/>
<dbReference type="PANTHER" id="PTHR15615:SF36">
    <property type="entry name" value="PHO85 CYCLIN-5"/>
    <property type="match status" value="1"/>
</dbReference>
<name>A0A6J3M756_9PEZI</name>
<dbReference type="InterPro" id="IPR013922">
    <property type="entry name" value="Cyclin_PHO80-like"/>
</dbReference>
<dbReference type="Pfam" id="PF08613">
    <property type="entry name" value="Cyclin"/>
    <property type="match status" value="1"/>
</dbReference>
<keyword evidence="2" id="KW-1185">Reference proteome</keyword>
<feature type="compositionally biased region" description="Basic residues" evidence="1">
    <location>
        <begin position="577"/>
        <end position="586"/>
    </location>
</feature>
<organism evidence="3">
    <name type="scientific">Dissoconium aciculare CBS 342.82</name>
    <dbReference type="NCBI Taxonomy" id="1314786"/>
    <lineage>
        <taxon>Eukaryota</taxon>
        <taxon>Fungi</taxon>
        <taxon>Dikarya</taxon>
        <taxon>Ascomycota</taxon>
        <taxon>Pezizomycotina</taxon>
        <taxon>Dothideomycetes</taxon>
        <taxon>Dothideomycetidae</taxon>
        <taxon>Mycosphaerellales</taxon>
        <taxon>Dissoconiaceae</taxon>
        <taxon>Dissoconium</taxon>
    </lineage>
</organism>
<reference evidence="3" key="1">
    <citation type="submission" date="2020-01" db="EMBL/GenBank/DDBJ databases">
        <authorList>
            <consortium name="DOE Joint Genome Institute"/>
            <person name="Haridas S."/>
            <person name="Albert R."/>
            <person name="Binder M."/>
            <person name="Bloem J."/>
            <person name="Labutti K."/>
            <person name="Salamov A."/>
            <person name="Andreopoulos B."/>
            <person name="Baker S.E."/>
            <person name="Barry K."/>
            <person name="Bills G."/>
            <person name="Bluhm B.H."/>
            <person name="Cannon C."/>
            <person name="Castanera R."/>
            <person name="Culley D.E."/>
            <person name="Daum C."/>
            <person name="Ezra D."/>
            <person name="Gonzalez J.B."/>
            <person name="Henrissat B."/>
            <person name="Kuo A."/>
            <person name="Liang C."/>
            <person name="Lipzen A."/>
            <person name="Lutzoni F."/>
            <person name="Magnuson J."/>
            <person name="Mondo S."/>
            <person name="Nolan M."/>
            <person name="Ohm R."/>
            <person name="Pangilinan J."/>
            <person name="Park H.-J."/>
            <person name="Ramirez L."/>
            <person name="Alfaro M."/>
            <person name="Sun H."/>
            <person name="Tritt A."/>
            <person name="Yoshinaga Y."/>
            <person name="Zwiers L.-H."/>
            <person name="Turgeon B.G."/>
            <person name="Goodwin S.B."/>
            <person name="Spatafora J.W."/>
            <person name="Crous P.W."/>
            <person name="Grigoriev I.V."/>
        </authorList>
    </citation>
    <scope>NUCLEOTIDE SEQUENCE</scope>
    <source>
        <strain evidence="3">CBS 342.82</strain>
    </source>
</reference>
<proteinExistence type="predicted"/>